<dbReference type="RefSeq" id="WP_188881780.1">
    <property type="nucleotide sequence ID" value="NZ_BMOY01000015.1"/>
</dbReference>
<dbReference type="SUPFAM" id="SSF158622">
    <property type="entry name" value="YheA/YmcA-like"/>
    <property type="match status" value="1"/>
</dbReference>
<sequence>MTDGTALHTPLPQAEAGCAHCDPCNQALYKADQIARRIGTSDVAQRYWQAREKMERHEEAQALFETLKLKTNQKLILQERLGADHPKVMLVQVEISEIEEKLYQIPVAMQYKEAQDELNDLMQSVVQVLLSRLGDHLPVEPGPRQGCGQGHGGQGCSCGRS</sequence>
<proteinExistence type="predicted"/>
<dbReference type="AlphaFoldDB" id="A0A917KAX3"/>
<dbReference type="PANTHER" id="PTHR38448:SF1">
    <property type="entry name" value="YLBF FAMILY REGULATOR"/>
    <property type="match status" value="1"/>
</dbReference>
<protein>
    <recommendedName>
        <fullName evidence="4">Cell fate (Sporulation/competence/biofilm development) regulator YmcA (YheA/YmcA/DUF963 family)</fullName>
    </recommendedName>
</protein>
<feature type="region of interest" description="Disordered" evidence="1">
    <location>
        <begin position="140"/>
        <end position="161"/>
    </location>
</feature>
<reference evidence="2" key="1">
    <citation type="journal article" date="2014" name="Int. J. Syst. Evol. Microbiol.">
        <title>Complete genome sequence of Corynebacterium casei LMG S-19264T (=DSM 44701T), isolated from a smear-ripened cheese.</title>
        <authorList>
            <consortium name="US DOE Joint Genome Institute (JGI-PGF)"/>
            <person name="Walter F."/>
            <person name="Albersmeier A."/>
            <person name="Kalinowski J."/>
            <person name="Ruckert C."/>
        </authorList>
    </citation>
    <scope>NUCLEOTIDE SEQUENCE</scope>
    <source>
        <strain evidence="2">JCM 18487</strain>
    </source>
</reference>
<dbReference type="Pfam" id="PF06133">
    <property type="entry name" value="Com_YlbF"/>
    <property type="match status" value="1"/>
</dbReference>
<dbReference type="PANTHER" id="PTHR38448">
    <property type="entry name" value="REGULATORY PROTEIN YLBF-RELATED"/>
    <property type="match status" value="1"/>
</dbReference>
<feature type="compositionally biased region" description="Gly residues" evidence="1">
    <location>
        <begin position="145"/>
        <end position="161"/>
    </location>
</feature>
<dbReference type="InterPro" id="IPR010368">
    <property type="entry name" value="Com_YlbF"/>
</dbReference>
<keyword evidence="3" id="KW-1185">Reference proteome</keyword>
<accession>A0A917KAX3</accession>
<evidence type="ECO:0008006" key="4">
    <source>
        <dbReference type="Google" id="ProtNLM"/>
    </source>
</evidence>
<evidence type="ECO:0000313" key="3">
    <source>
        <dbReference type="Proteomes" id="UP000637695"/>
    </source>
</evidence>
<evidence type="ECO:0000313" key="2">
    <source>
        <dbReference type="EMBL" id="GGJ04370.1"/>
    </source>
</evidence>
<dbReference type="Proteomes" id="UP000637695">
    <property type="component" value="Unassembled WGS sequence"/>
</dbReference>
<dbReference type="InterPro" id="IPR052767">
    <property type="entry name" value="Bact_com_dev_regulator"/>
</dbReference>
<dbReference type="EMBL" id="BMOY01000015">
    <property type="protein sequence ID" value="GGJ04370.1"/>
    <property type="molecule type" value="Genomic_DNA"/>
</dbReference>
<evidence type="ECO:0000256" key="1">
    <source>
        <dbReference type="SAM" id="MobiDB-lite"/>
    </source>
</evidence>
<organism evidence="2 3">
    <name type="scientific">Alicyclobacillus cellulosilyticus</name>
    <dbReference type="NCBI Taxonomy" id="1003997"/>
    <lineage>
        <taxon>Bacteria</taxon>
        <taxon>Bacillati</taxon>
        <taxon>Bacillota</taxon>
        <taxon>Bacilli</taxon>
        <taxon>Bacillales</taxon>
        <taxon>Alicyclobacillaceae</taxon>
        <taxon>Alicyclobacillus</taxon>
    </lineage>
</organism>
<gene>
    <name evidence="2" type="ORF">GCM10010885_12000</name>
</gene>
<dbReference type="Gene3D" id="1.20.1500.10">
    <property type="entry name" value="YheA/YmcA-like"/>
    <property type="match status" value="1"/>
</dbReference>
<name>A0A917KAX3_9BACL</name>
<reference evidence="2" key="2">
    <citation type="submission" date="2020-09" db="EMBL/GenBank/DDBJ databases">
        <authorList>
            <person name="Sun Q."/>
            <person name="Ohkuma M."/>
        </authorList>
    </citation>
    <scope>NUCLEOTIDE SEQUENCE</scope>
    <source>
        <strain evidence="2">JCM 18487</strain>
    </source>
</reference>
<comment type="caution">
    <text evidence="2">The sequence shown here is derived from an EMBL/GenBank/DDBJ whole genome shotgun (WGS) entry which is preliminary data.</text>
</comment>
<dbReference type="InterPro" id="IPR023378">
    <property type="entry name" value="YheA/YmcA-like_dom_sf"/>
</dbReference>